<comment type="similarity">
    <text evidence="1">Belongs to the glycosyl hydrolase 73 family.</text>
</comment>
<dbReference type="AlphaFoldDB" id="A0A9X3E8R0"/>
<dbReference type="PANTHER" id="PTHR33308:SF9">
    <property type="entry name" value="PEPTIDOGLYCAN HYDROLASE FLGJ"/>
    <property type="match status" value="1"/>
</dbReference>
<evidence type="ECO:0000256" key="1">
    <source>
        <dbReference type="ARBA" id="ARBA00010266"/>
    </source>
</evidence>
<proteinExistence type="inferred from homology"/>
<dbReference type="SMART" id="SM00047">
    <property type="entry name" value="LYZ2"/>
    <property type="match status" value="1"/>
</dbReference>
<dbReference type="CDD" id="cd06583">
    <property type="entry name" value="PGRP"/>
    <property type="match status" value="1"/>
</dbReference>
<evidence type="ECO:0000256" key="2">
    <source>
        <dbReference type="ARBA" id="ARBA00022801"/>
    </source>
</evidence>
<comment type="caution">
    <text evidence="6">The sequence shown here is derived from an EMBL/GenBank/DDBJ whole genome shotgun (WGS) entry which is preliminary data.</text>
</comment>
<dbReference type="Pfam" id="PF07538">
    <property type="entry name" value="ChW"/>
    <property type="match status" value="6"/>
</dbReference>
<feature type="chain" id="PRO_5040869486" description="N-acetylmuramoyl-L-alanine amidase" evidence="3">
    <location>
        <begin position="26"/>
        <end position="913"/>
    </location>
</feature>
<gene>
    <name evidence="6" type="ORF">D0502_08290</name>
</gene>
<feature type="signal peptide" evidence="3">
    <location>
        <begin position="1"/>
        <end position="25"/>
    </location>
</feature>
<dbReference type="GO" id="GO:0009253">
    <property type="term" value="P:peptidoglycan catabolic process"/>
    <property type="evidence" value="ECO:0007669"/>
    <property type="project" value="InterPro"/>
</dbReference>
<dbReference type="InterPro" id="IPR051056">
    <property type="entry name" value="Glycosyl_Hydrolase_73"/>
</dbReference>
<dbReference type="EMBL" id="QVOQ01000017">
    <property type="protein sequence ID" value="MCX7579376.1"/>
    <property type="molecule type" value="Genomic_DNA"/>
</dbReference>
<dbReference type="InterPro" id="IPR002502">
    <property type="entry name" value="Amidase_domain"/>
</dbReference>
<protein>
    <recommendedName>
        <fullName evidence="8">N-acetylmuramoyl-L-alanine amidase</fullName>
    </recommendedName>
</protein>
<dbReference type="GO" id="GO:0008745">
    <property type="term" value="F:N-acetylmuramoyl-L-alanine amidase activity"/>
    <property type="evidence" value="ECO:0007669"/>
    <property type="project" value="InterPro"/>
</dbReference>
<dbReference type="SUPFAM" id="SSF55846">
    <property type="entry name" value="N-acetylmuramoyl-L-alanine amidase-like"/>
    <property type="match status" value="1"/>
</dbReference>
<keyword evidence="2" id="KW-0378">Hydrolase</keyword>
<name>A0A9X3E8R0_9LACO</name>
<dbReference type="SMART" id="SM00644">
    <property type="entry name" value="Ami_2"/>
    <property type="match status" value="1"/>
</dbReference>
<evidence type="ECO:0000259" key="5">
    <source>
        <dbReference type="SMART" id="SM00644"/>
    </source>
</evidence>
<evidence type="ECO:0000256" key="3">
    <source>
        <dbReference type="SAM" id="SignalP"/>
    </source>
</evidence>
<dbReference type="Pfam" id="PF08481">
    <property type="entry name" value="GBS_Bsp-like"/>
    <property type="match status" value="2"/>
</dbReference>
<dbReference type="InterPro" id="IPR002901">
    <property type="entry name" value="MGlyc_endo_b_GlcNAc-like_dom"/>
</dbReference>
<dbReference type="Proteomes" id="UP001080333">
    <property type="component" value="Unassembled WGS sequence"/>
</dbReference>
<dbReference type="SMART" id="SM00728">
    <property type="entry name" value="ChW"/>
    <property type="match status" value="6"/>
</dbReference>
<evidence type="ECO:0000313" key="7">
    <source>
        <dbReference type="Proteomes" id="UP001080333"/>
    </source>
</evidence>
<evidence type="ECO:0008006" key="8">
    <source>
        <dbReference type="Google" id="ProtNLM"/>
    </source>
</evidence>
<dbReference type="InterPro" id="IPR006637">
    <property type="entry name" value="ChW"/>
</dbReference>
<feature type="domain" description="N-acetylmuramoyl-L-alanine amidase" evidence="5">
    <location>
        <begin position="57"/>
        <end position="200"/>
    </location>
</feature>
<evidence type="ECO:0000313" key="6">
    <source>
        <dbReference type="EMBL" id="MCX7579376.1"/>
    </source>
</evidence>
<dbReference type="Gene3D" id="3.40.80.10">
    <property type="entry name" value="Peptidoglycan recognition protein-like"/>
    <property type="match status" value="1"/>
</dbReference>
<dbReference type="InterPro" id="IPR013688">
    <property type="entry name" value="GBS_Bsp-like"/>
</dbReference>
<organism evidence="6 7">
    <name type="scientific">Leuconostoc falkenbergense</name>
    <dbReference type="NCBI Taxonomy" id="2766470"/>
    <lineage>
        <taxon>Bacteria</taxon>
        <taxon>Bacillati</taxon>
        <taxon>Bacillota</taxon>
        <taxon>Bacilli</taxon>
        <taxon>Lactobacillales</taxon>
        <taxon>Lactobacillaceae</taxon>
        <taxon>Leuconostoc</taxon>
    </lineage>
</organism>
<reference evidence="6" key="1">
    <citation type="submission" date="2018-08" db="EMBL/GenBank/DDBJ databases">
        <title>Draft genome sequences of Leuconostoc spp. and Weissella spp. with biocontrol potential.</title>
        <authorList>
            <person name="Lo R."/>
            <person name="Ho V.T.T."/>
            <person name="Turner M.S."/>
        </authorList>
    </citation>
    <scope>NUCLEOTIDE SEQUENCE</scope>
    <source>
        <strain evidence="6">156</strain>
    </source>
</reference>
<dbReference type="Gene3D" id="4.10.80.30">
    <property type="entry name" value="DNA polymerase, domain 6"/>
    <property type="match status" value="1"/>
</dbReference>
<sequence>MKRKVRTFIIIFLASFCVGINHINADSAVNNYILNNNIAPAKEQINYRINMQDASKNGGINMNFSNGKPQLVIIHDVGVENSKIDNEINYMVRNQTSAFVHSFVDGSQLKTIADTSKIAWGAGPFGNRYADQIEQVRVNSKTEFAHQISSLANWTAQQMIKYQMGAPKLISTKSKSLDGNLASHENISYKLGGTDHVDPVEYWNKRGRNYFGQAYDMAQFRDLVAVYYARSQAPKITSATIVGNPSTGRFDVNVKTTGLAGETVKVPIWSDANGQDDIIWYSAEKIKNGQYIAHFNVNEHHNEMGRYHVRVYAYANSQTSEVAIANDNLNVNVSTNPNVNYNTQVQNIGWQTYVQNGQQSGTTGQQKRLEAIKMYITGGVSGGITYQTHVQDIGWQSPTSNDNVSGTVGQSKRLEAIRISLTGSLAQQYDVYYRVHAQNYGWLDWAKNGDSAGTAGMGLRLEAINIKLVKKGDSAPGSTSRPYVEAAPIIQYNSHVENSGWQSPVDNGQQSGTTGSGLRLEGIKAAIKSSAISGGVSYQTHVQNIGWQNTVKDGQLSGTNGKSLRLEAIKMSLTGQLAQEYDIYYQVHAQNYGWLGWAKNGEVAGTTGLGYRLEAIKIQLVKKGTAFNAGGPSSVTEVTPQILKTSITGTPERGKFKVLVETNVSDVITVKIPVWTTKGGQDDIKWYNATKTGPGQYASDIDIVNHNNQTGQYQIHAYAYSLTKQTCQVVNNNLMVATKPILNGVNTNQLTWFNSIKSSLVDLANKNDIFPSVMLAQAITESSWGQSELAQKANNLFGIKATSDWKGDIYKVKTQEFSDKDQYVIDYTGQKIFVKKGQGYYVYANFRKYASQLDSLNDYVRKIRNNYAASLRSNSHTYQNAIFLLQKNGYATDPNYAKSMIARVQNYVLESLD</sequence>
<dbReference type="Gene3D" id="1.10.530.10">
    <property type="match status" value="1"/>
</dbReference>
<dbReference type="PANTHER" id="PTHR33308">
    <property type="entry name" value="PEPTIDOGLYCAN HYDROLASE FLGJ"/>
    <property type="match status" value="1"/>
</dbReference>
<accession>A0A9X3E8R0</accession>
<dbReference type="InterPro" id="IPR036505">
    <property type="entry name" value="Amidase/PGRP_sf"/>
</dbReference>
<keyword evidence="3" id="KW-0732">Signal</keyword>
<dbReference type="Gene3D" id="2.60.40.3760">
    <property type="match status" value="2"/>
</dbReference>
<evidence type="ECO:0000259" key="4">
    <source>
        <dbReference type="SMART" id="SM00047"/>
    </source>
</evidence>
<dbReference type="GO" id="GO:0004040">
    <property type="term" value="F:amidase activity"/>
    <property type="evidence" value="ECO:0007669"/>
    <property type="project" value="InterPro"/>
</dbReference>
<dbReference type="Pfam" id="PF01832">
    <property type="entry name" value="Glucosaminidase"/>
    <property type="match status" value="1"/>
</dbReference>
<feature type="domain" description="Mannosyl-glycoprotein endo-beta-N-acetylglucosamidase-like" evidence="4">
    <location>
        <begin position="742"/>
        <end position="913"/>
    </location>
</feature>